<sequence length="1561" mass="167176">MKCSPRSMAGLFLLLITASSATAATTTLDHQFRYGAERFRLVPSVHGTIVAMKGASREFTPGKPDLPVVGENIEIPAGMRVTGVEVRSIVTDLLSASARIPAAIKPKPGLEPIERTAPDPAWYGRAGFPEVSSTARVTTQGWMRGRHMVGLEINPVRWDATSGRLERVSSVDVRLTMEPAVDKDMAPRERIVPEFETDGFHAVANPMLAGHHTPQPFMATQLPSVDGSPVAYVIITTDALVSEFQRLADWKTQSGVPCVVRTLSFIHQQYPSGADDADRMRQFIRDAYSRWGTKWVLLGGDTQIIPFRFIHTTFYGSEDIPCDLYFSSVDGNWNADGDNLYGEGYNGAGDPGDSADLYPEVYVGRAPVVTAADVHLFVNKNFQYTRTPVGDYEHLVQFFAQVLFPQPWTPGTPTTLDGAELAEEVLPSLQANPAIHYLRQYQNYTDPRWQPGSLPESRQVVLDSLNAGYNMEIHIGHGYRNVMSCGDANLTNSDALGLTNGNRLMNLYAIDCTSNAIDYPCIGEAFLLAPNGGAVTNIGSSRLDFPYSGRAFQDQYFQQMFEDSVTSVGQAQAMQKVPFISTSTTDNINRWTETTLLMLGDPELHQWISKPRILTVTHPATFALSETTMTVNVKIAGVPLYGARVTLDKAGEDYRSVTTDGAGNAVVDFRPGTTGSLYVTVTGFNCKPLQDTVTVTAAAAPVVVHLPPVITDDNNSGRTGNGDGFLDAGEIVDMRVPLTNVGGSAATIVNAVLATTDAQVTISSPSVAYGTISSGWTSGGAPGFRLTLPYTTGDQREIPFTLSITDGGGRHYLQRFTVTMRAPDLRQFSHTVSDPTGNNNGIADAGETINLTVKLRNLGTGTGNNVTAILRNYDGLAVVSDSTSAFGVIAPGAEVAGDPFTFQYNSTSAKFELRISDTYGLIAAPTFDLVRPATPTQLHASGSQSAISVTWTKVGSSDLLGYNIYHSVNGGPYSKVNTVPTDRTAYYQDEGLTPLTNYFYIITAVDSSGNESGLSGAVNTSTNPPNHAIFPIEMGQATPASVAIDYVYQATMMDIFAGSNLMYAWHADGTAPLDADGTSVTYGDFSLRGAYFAAGASLAKLDKVNWSIISPSWDSTRVYVFDKQGNVRAGWPVVTSDPVWSCVSVGDLNGDGSNQLVFGSNGTRIYAFRSNGTEWMDGDSNPSTIGVFKILPAGFNPGTPALADIENTGKLDVIYGGADGNLYVWRPDGTNVPGFPVMTAPNIRSSPAVGYLDGVGDTHLDIVLLAPNDSLYVFKTDGGRRTGFPVYCPSMLMSKNPSPALADMNNDGFLDIVAAGEDGKIYVYDRNGNALPAFASSRYSNLTSAVSESSPVVADIDGDGLPDIVMGDENGVLNGISGTGAVLPGFPIQLGGEVRGTPALCDCDGDGKSEIVVSSWDRNTYVWDYDFAFSPAGPPPWPQFMHDARRTGLASNPAFTGVGLPGVANRITRVELESPAPNPVRTTSRIAWAVPTDRAGAPLDLAIFDLAGRRVTTLAAGTATAGRFAVEWDASARGAHHTGGIYFVRLRLGPTVESRKLIVMP</sequence>
<dbReference type="Gene3D" id="2.60.40.3800">
    <property type="match status" value="1"/>
</dbReference>
<feature type="chain" id="PRO_5039505102" evidence="2">
    <location>
        <begin position="24"/>
        <end position="1561"/>
    </location>
</feature>
<dbReference type="Gene3D" id="2.60.40.4070">
    <property type="match status" value="1"/>
</dbReference>
<dbReference type="InterPro" id="IPR029031">
    <property type="entry name" value="Gingipain_N_sf"/>
</dbReference>
<dbReference type="Gene3D" id="2.130.10.130">
    <property type="entry name" value="Integrin alpha, N-terminal"/>
    <property type="match status" value="1"/>
</dbReference>
<accession>A0A9D6QJG5</accession>
<dbReference type="InterPro" id="IPR013783">
    <property type="entry name" value="Ig-like_fold"/>
</dbReference>
<dbReference type="Pfam" id="PF00041">
    <property type="entry name" value="fn3"/>
    <property type="match status" value="1"/>
</dbReference>
<evidence type="ECO:0000259" key="3">
    <source>
        <dbReference type="PROSITE" id="PS50853"/>
    </source>
</evidence>
<reference evidence="4" key="1">
    <citation type="submission" date="2020-07" db="EMBL/GenBank/DDBJ databases">
        <title>Huge and variable diversity of episymbiotic CPR bacteria and DPANN archaea in groundwater ecosystems.</title>
        <authorList>
            <person name="He C.Y."/>
            <person name="Keren R."/>
            <person name="Whittaker M."/>
            <person name="Farag I.F."/>
            <person name="Doudna J."/>
            <person name="Cate J.H.D."/>
            <person name="Banfield J.F."/>
        </authorList>
    </citation>
    <scope>NUCLEOTIDE SEQUENCE</scope>
    <source>
        <strain evidence="4">NC_groundwater_928_Pr1_S-0.2um_72_17</strain>
    </source>
</reference>
<name>A0A9D6QJG5_UNCEI</name>
<dbReference type="PROSITE" id="PS50853">
    <property type="entry name" value="FN3"/>
    <property type="match status" value="1"/>
</dbReference>
<dbReference type="InterPro" id="IPR028994">
    <property type="entry name" value="Integrin_alpha_N"/>
</dbReference>
<dbReference type="Pfam" id="PF13517">
    <property type="entry name" value="FG-GAP_3"/>
    <property type="match status" value="1"/>
</dbReference>
<dbReference type="SUPFAM" id="SSF49265">
    <property type="entry name" value="Fibronectin type III"/>
    <property type="match status" value="1"/>
</dbReference>
<dbReference type="InterPro" id="IPR001769">
    <property type="entry name" value="Gingipain"/>
</dbReference>
<dbReference type="PANTHER" id="PTHR44103">
    <property type="entry name" value="PROPROTEIN CONVERTASE P"/>
    <property type="match status" value="1"/>
</dbReference>
<dbReference type="PANTHER" id="PTHR44103:SF1">
    <property type="entry name" value="PROPROTEIN CONVERTASE P"/>
    <property type="match status" value="1"/>
</dbReference>
<comment type="caution">
    <text evidence="4">The sequence shown here is derived from an EMBL/GenBank/DDBJ whole genome shotgun (WGS) entry which is preliminary data.</text>
</comment>
<dbReference type="Gene3D" id="2.60.40.10">
    <property type="entry name" value="Immunoglobulins"/>
    <property type="match status" value="2"/>
</dbReference>
<dbReference type="Pfam" id="PF01364">
    <property type="entry name" value="Peptidase_C25"/>
    <property type="match status" value="1"/>
</dbReference>
<dbReference type="Proteomes" id="UP000807850">
    <property type="component" value="Unassembled WGS sequence"/>
</dbReference>
<evidence type="ECO:0000256" key="2">
    <source>
        <dbReference type="SAM" id="SignalP"/>
    </source>
</evidence>
<dbReference type="InterPro" id="IPR029030">
    <property type="entry name" value="Caspase-like_dom_sf"/>
</dbReference>
<feature type="domain" description="Fibronectin type-III" evidence="3">
    <location>
        <begin position="931"/>
        <end position="1025"/>
    </location>
</feature>
<dbReference type="GO" id="GO:0006508">
    <property type="term" value="P:proteolysis"/>
    <property type="evidence" value="ECO:0007669"/>
    <property type="project" value="InterPro"/>
</dbReference>
<dbReference type="InterPro" id="IPR013517">
    <property type="entry name" value="FG-GAP"/>
</dbReference>
<dbReference type="GO" id="GO:0008234">
    <property type="term" value="F:cysteine-type peptidase activity"/>
    <property type="evidence" value="ECO:0007669"/>
    <property type="project" value="InterPro"/>
</dbReference>
<proteinExistence type="predicted"/>
<dbReference type="Gene3D" id="3.40.50.1460">
    <property type="match status" value="1"/>
</dbReference>
<feature type="signal peptide" evidence="2">
    <location>
        <begin position="1"/>
        <end position="23"/>
    </location>
</feature>
<evidence type="ECO:0000313" key="5">
    <source>
        <dbReference type="Proteomes" id="UP000807850"/>
    </source>
</evidence>
<protein>
    <submittedName>
        <fullName evidence="4">VCBS repeat-containing protein</fullName>
    </submittedName>
</protein>
<dbReference type="InterPro" id="IPR036116">
    <property type="entry name" value="FN3_sf"/>
</dbReference>
<evidence type="ECO:0000313" key="4">
    <source>
        <dbReference type="EMBL" id="MBI3539151.1"/>
    </source>
</evidence>
<keyword evidence="1 2" id="KW-0732">Signal</keyword>
<dbReference type="SUPFAM" id="SSF52129">
    <property type="entry name" value="Caspase-like"/>
    <property type="match status" value="1"/>
</dbReference>
<dbReference type="EMBL" id="JACQAY010000074">
    <property type="protein sequence ID" value="MBI3539151.1"/>
    <property type="molecule type" value="Genomic_DNA"/>
</dbReference>
<dbReference type="InterPro" id="IPR038490">
    <property type="entry name" value="Gingipain_propep_sf"/>
</dbReference>
<dbReference type="CDD" id="cd00063">
    <property type="entry name" value="FN3"/>
    <property type="match status" value="1"/>
</dbReference>
<dbReference type="SMART" id="SM00060">
    <property type="entry name" value="FN3"/>
    <property type="match status" value="1"/>
</dbReference>
<gene>
    <name evidence="4" type="ORF">HY076_02645</name>
</gene>
<organism evidence="4 5">
    <name type="scientific">Eiseniibacteriota bacterium</name>
    <dbReference type="NCBI Taxonomy" id="2212470"/>
    <lineage>
        <taxon>Bacteria</taxon>
        <taxon>Candidatus Eiseniibacteriota</taxon>
    </lineage>
</organism>
<dbReference type="SUPFAM" id="SSF69318">
    <property type="entry name" value="Integrin alpha N-terminal domain"/>
    <property type="match status" value="1"/>
</dbReference>
<dbReference type="InterPro" id="IPR003961">
    <property type="entry name" value="FN3_dom"/>
</dbReference>
<dbReference type="Gene3D" id="3.40.50.10390">
    <property type="entry name" value="Gingipain r, domain 1"/>
    <property type="match status" value="1"/>
</dbReference>
<evidence type="ECO:0000256" key="1">
    <source>
        <dbReference type="ARBA" id="ARBA00022729"/>
    </source>
</evidence>